<evidence type="ECO:0000313" key="2">
    <source>
        <dbReference type="Proteomes" id="UP000753802"/>
    </source>
</evidence>
<protein>
    <submittedName>
        <fullName evidence="1">YtxH domain-containing protein</fullName>
    </submittedName>
</protein>
<organism evidence="1 2">
    <name type="scientific">Sediminibacterium roseum</name>
    <dbReference type="NCBI Taxonomy" id="1978412"/>
    <lineage>
        <taxon>Bacteria</taxon>
        <taxon>Pseudomonadati</taxon>
        <taxon>Bacteroidota</taxon>
        <taxon>Chitinophagia</taxon>
        <taxon>Chitinophagales</taxon>
        <taxon>Chitinophagaceae</taxon>
        <taxon>Sediminibacterium</taxon>
    </lineage>
</organism>
<dbReference type="RefSeq" id="WP_161820325.1">
    <property type="nucleotide sequence ID" value="NZ_JAACJS010000015.1"/>
</dbReference>
<dbReference type="InterPro" id="IPR024623">
    <property type="entry name" value="YtxH"/>
</dbReference>
<sequence>MNNEKKIAVALLAGVAAGAILGVLFAPAKGSETRRKIAEEGEKLTDNLKTRFGACKKACGHHEENVA</sequence>
<keyword evidence="2" id="KW-1185">Reference proteome</keyword>
<gene>
    <name evidence="1" type="ORF">GWC95_19235</name>
</gene>
<accession>A0ABW9ZY12</accession>
<evidence type="ECO:0000313" key="1">
    <source>
        <dbReference type="EMBL" id="NCI52067.1"/>
    </source>
</evidence>
<dbReference type="EMBL" id="JAACJS010000015">
    <property type="protein sequence ID" value="NCI52067.1"/>
    <property type="molecule type" value="Genomic_DNA"/>
</dbReference>
<dbReference type="Pfam" id="PF12732">
    <property type="entry name" value="YtxH"/>
    <property type="match status" value="1"/>
</dbReference>
<reference evidence="1 2" key="1">
    <citation type="submission" date="2020-01" db="EMBL/GenBank/DDBJ databases">
        <title>Genome analysis.</title>
        <authorList>
            <person name="Wu S."/>
            <person name="Wang G."/>
        </authorList>
    </citation>
    <scope>NUCLEOTIDE SEQUENCE [LARGE SCALE GENOMIC DNA]</scope>
    <source>
        <strain evidence="1 2">SYL130</strain>
    </source>
</reference>
<dbReference type="Proteomes" id="UP000753802">
    <property type="component" value="Unassembled WGS sequence"/>
</dbReference>
<comment type="caution">
    <text evidence="1">The sequence shown here is derived from an EMBL/GenBank/DDBJ whole genome shotgun (WGS) entry which is preliminary data.</text>
</comment>
<proteinExistence type="predicted"/>
<name>A0ABW9ZY12_9BACT</name>